<feature type="transmembrane region" description="Helical" evidence="1">
    <location>
        <begin position="1189"/>
        <end position="1208"/>
    </location>
</feature>
<keyword evidence="1" id="KW-0472">Membrane</keyword>
<keyword evidence="1" id="KW-0812">Transmembrane</keyword>
<comment type="caution">
    <text evidence="2">The sequence shown here is derived from an EMBL/GenBank/DDBJ whole genome shotgun (WGS) entry which is preliminary data.</text>
</comment>
<dbReference type="EMBL" id="MPTB01000016">
    <property type="protein sequence ID" value="OMD47247.1"/>
    <property type="molecule type" value="Genomic_DNA"/>
</dbReference>
<keyword evidence="1" id="KW-1133">Transmembrane helix</keyword>
<sequence>MSVELNISYLKQHRYPGISIPSPMQKQTSVVRVESERVVFIHGGEERWIIDPKFFDGKPKLKVHNTSHNKIEITLKDAYFPGTDILADLICEVYSDEGREMMNLKMDLGLNNYDVILDDWLAGEQPLSGWSVFNNTTVCHFGIHGELSFNGLVSTRFFPNWIVHLKGEQGLDVAAFNVMGIPVYSGNIVFGVPSLSHASLFNIKPERRTIFSLQSVHKYLPGSLIHMIDLPDGWTMLSTNQPYDDLHIEASISQKGNKEQAFIIQTNQGDIDKWVLNFQNSQKFAFPLHNVMYAMGFDGKTIHAMQFGKFNTKPKWYHLSGSSLLLGDGTDAKFELIARNKRIESALVAPALFSFAAPLEGLVIDIIPANPFKVLGIYPTGSGRHPGFAETEKLGLPALQINPKLPSPVLTMSDLSFSLLRTKDLLLLRFKFENFAFQTGGGKRAHLERLSTDTPAYMAVHFPPQHIAEQVFEEKEINNNKHSEPPVSARMSGPSRLVFRIPENVRELQYTLETLLNWSSYEQSVVPTAMPSPVSPNLLLTRLTGYNLDETHPLLLPELLPDEKVAPKAEHTAIEAPYRLILSPNWFGGWNHVFYPATFLGLTELWHTRLGVRTKDGIDEQESFLRTVRAVWNMDQAPPPKFTMSLNEKNRSDIVKNSLEFKNAIQVNRMMLSSLGIWLDLDGSWQVGPPNLSKWIHRSAMGRDNFVKIVYEGYLFPFGHRASMITFTERRCEASPLNKDMIAYLVSWTIVVVREPERYFPVPGMPNEGRQLPFRRIRLKTLQTPPLNKVRLPWLSVDENDFLFHVEGEDQEGRLIEFTTPLAFVESICQTLIDDFNTKPDNLTRRTRSMDGQKVAFAPTNQPGNTSFTVKTMSFEADKNCELPGFYPVIAAADVNIPAADQIAGVNNSYLNSADNSITVEYHQTYLQESFNTTFNPGEVFFELPDQVRKDFPIDKVGGIVTPNFNINGLSRTYGPVADAKIQKWLEPDKILGDAKLMGGILLKDIVEIVNIFESPGSIPKMTTRVIYPKVNGKEDTNAIPEAIETRYMFEPVLKSDDKKLFEVMNNSTMKLTTLMTTTSSKSTYDVTGELRNFKVNLIGTSPTTQFLILHFSQLTFNARSGQKPVVTPVIKNVEFSGSLQFVTNLQDFLKSIKEDSGINVTPLGVAVSTSLAIPKVSLGILSLENLTFISRFLLPFDGTPATFYFAFASRENPFLLTVGTFGGGGFFGIMLSLDPKNPIKLLEASLEFGGNQVLDLGVASGGIYLMAGIYYRMENDFQNNQICQLTGYVRCGGSLQVLGLVTVSTEFYLSLNYRDPGVAWGQATVTVKIKLLLHSKKVNLTMEKQFAGSGDNRLIDEMITEEDWSEYCDAFA</sequence>
<reference evidence="2 3" key="1">
    <citation type="submission" date="2016-10" db="EMBL/GenBank/DDBJ databases">
        <title>Paenibacillus species isolates.</title>
        <authorList>
            <person name="Beno S.M."/>
        </authorList>
    </citation>
    <scope>NUCLEOTIDE SEQUENCE [LARGE SCALE GENOMIC DNA]</scope>
    <source>
        <strain evidence="2 3">FSL H7-0744</strain>
    </source>
</reference>
<keyword evidence="3" id="KW-1185">Reference proteome</keyword>
<feature type="transmembrane region" description="Helical" evidence="1">
    <location>
        <begin position="1254"/>
        <end position="1272"/>
    </location>
</feature>
<evidence type="ECO:0000313" key="3">
    <source>
        <dbReference type="Proteomes" id="UP000187412"/>
    </source>
</evidence>
<accession>A0ABX3H9T4</accession>
<evidence type="ECO:0000256" key="1">
    <source>
        <dbReference type="SAM" id="Phobius"/>
    </source>
</evidence>
<evidence type="ECO:0000313" key="2">
    <source>
        <dbReference type="EMBL" id="OMD47247.1"/>
    </source>
</evidence>
<name>A0ABX3H9T4_PAEBO</name>
<organism evidence="2 3">
    <name type="scientific">Paenibacillus borealis</name>
    <dbReference type="NCBI Taxonomy" id="160799"/>
    <lineage>
        <taxon>Bacteria</taxon>
        <taxon>Bacillati</taxon>
        <taxon>Bacillota</taxon>
        <taxon>Bacilli</taxon>
        <taxon>Bacillales</taxon>
        <taxon>Paenibacillaceae</taxon>
        <taxon>Paenibacillus</taxon>
    </lineage>
</organism>
<proteinExistence type="predicted"/>
<gene>
    <name evidence="2" type="ORF">BSK56_13775</name>
</gene>
<dbReference type="RefSeq" id="WP_076111070.1">
    <property type="nucleotide sequence ID" value="NZ_MPTB01000016.1"/>
</dbReference>
<feature type="transmembrane region" description="Helical" evidence="1">
    <location>
        <begin position="1215"/>
        <end position="1234"/>
    </location>
</feature>
<dbReference type="Proteomes" id="UP000187412">
    <property type="component" value="Unassembled WGS sequence"/>
</dbReference>
<protein>
    <submittedName>
        <fullName evidence="2">Uncharacterized protein</fullName>
    </submittedName>
</protein>